<dbReference type="Proteomes" id="UP000186599">
    <property type="component" value="Unassembled WGS sequence"/>
</dbReference>
<dbReference type="RefSeq" id="WP_074777421.1">
    <property type="nucleotide sequence ID" value="NZ_FOGN01000001.1"/>
</dbReference>
<organism evidence="2 5">
    <name type="scientific">Halopseudomonas bauzanensis</name>
    <dbReference type="NCBI Taxonomy" id="653930"/>
    <lineage>
        <taxon>Bacteria</taxon>
        <taxon>Pseudomonadati</taxon>
        <taxon>Pseudomonadota</taxon>
        <taxon>Gammaproteobacteria</taxon>
        <taxon>Pseudomonadales</taxon>
        <taxon>Pseudomonadaceae</taxon>
        <taxon>Halopseudomonas</taxon>
    </lineage>
</organism>
<dbReference type="EMBL" id="FOUA01000001">
    <property type="protein sequence ID" value="SFL80706.1"/>
    <property type="molecule type" value="Genomic_DNA"/>
</dbReference>
<feature type="transmembrane region" description="Helical" evidence="1">
    <location>
        <begin position="7"/>
        <end position="26"/>
    </location>
</feature>
<evidence type="ECO:0000313" key="2">
    <source>
        <dbReference type="EMBL" id="SER35858.1"/>
    </source>
</evidence>
<accession>A0A1H9NIV3</accession>
<keyword evidence="1" id="KW-0472">Membrane</keyword>
<dbReference type="Proteomes" id="UP000186904">
    <property type="component" value="Unassembled WGS sequence"/>
</dbReference>
<keyword evidence="1" id="KW-1133">Transmembrane helix</keyword>
<protein>
    <recommendedName>
        <fullName evidence="6">DUF2933 domain-containing protein</fullName>
    </recommendedName>
</protein>
<keyword evidence="4" id="KW-1185">Reference proteome</keyword>
<dbReference type="EMBL" id="FOGN01000001">
    <property type="protein sequence ID" value="SER35858.1"/>
    <property type="molecule type" value="Genomic_DNA"/>
</dbReference>
<dbReference type="InterPro" id="IPR021682">
    <property type="entry name" value="DUF2933"/>
</dbReference>
<evidence type="ECO:0000256" key="1">
    <source>
        <dbReference type="SAM" id="Phobius"/>
    </source>
</evidence>
<dbReference type="OrthoDB" id="9977479at2"/>
<reference evidence="4 5" key="1">
    <citation type="submission" date="2016-10" db="EMBL/GenBank/DDBJ databases">
        <authorList>
            <person name="de Groot N.N."/>
        </authorList>
    </citation>
    <scope>NUCLEOTIDE SEQUENCE [LARGE SCALE GENOMIC DNA]</scope>
    <source>
        <strain evidence="3 4">CGMCC 1.9095</strain>
        <strain evidence="2 5">DSM 22558</strain>
    </source>
</reference>
<proteinExistence type="predicted"/>
<dbReference type="STRING" id="653930.SAMN05216589_0307"/>
<evidence type="ECO:0000313" key="3">
    <source>
        <dbReference type="EMBL" id="SFL80706.1"/>
    </source>
</evidence>
<evidence type="ECO:0008006" key="6">
    <source>
        <dbReference type="Google" id="ProtNLM"/>
    </source>
</evidence>
<keyword evidence="1" id="KW-0812">Transmembrane</keyword>
<feature type="transmembrane region" description="Helical" evidence="1">
    <location>
        <begin position="32"/>
        <end position="56"/>
    </location>
</feature>
<gene>
    <name evidence="3" type="ORF">SAMN04487855_1317</name>
    <name evidence="2" type="ORF">SAMN05216589_0307</name>
</gene>
<evidence type="ECO:0000313" key="4">
    <source>
        <dbReference type="Proteomes" id="UP000186599"/>
    </source>
</evidence>
<evidence type="ECO:0000313" key="5">
    <source>
        <dbReference type="Proteomes" id="UP000186904"/>
    </source>
</evidence>
<name>A0A1H9NIV3_9GAMM</name>
<dbReference type="AlphaFoldDB" id="A0A1H9NIV3"/>
<sequence length="78" mass="8685">MKCDIKTMLKAGIWLAALVTGAYLVFPGAREWLIGMSPFLLLLLCPLMIIFIIMGIRSCHADTHNKDEKRSASGDKTF</sequence>
<dbReference type="Pfam" id="PF11666">
    <property type="entry name" value="DUF2933"/>
    <property type="match status" value="1"/>
</dbReference>